<dbReference type="Gene3D" id="3.40.30.10">
    <property type="entry name" value="Glutaredoxin"/>
    <property type="match status" value="1"/>
</dbReference>
<reference evidence="2 3" key="1">
    <citation type="journal article" date="2018" name="Nat. Ecol. Evol.">
        <title>Pezizomycetes genomes reveal the molecular basis of ectomycorrhizal truffle lifestyle.</title>
        <authorList>
            <person name="Murat C."/>
            <person name="Payen T."/>
            <person name="Noel B."/>
            <person name="Kuo A."/>
            <person name="Morin E."/>
            <person name="Chen J."/>
            <person name="Kohler A."/>
            <person name="Krizsan K."/>
            <person name="Balestrini R."/>
            <person name="Da Silva C."/>
            <person name="Montanini B."/>
            <person name="Hainaut M."/>
            <person name="Levati E."/>
            <person name="Barry K.W."/>
            <person name="Belfiori B."/>
            <person name="Cichocki N."/>
            <person name="Clum A."/>
            <person name="Dockter R.B."/>
            <person name="Fauchery L."/>
            <person name="Guy J."/>
            <person name="Iotti M."/>
            <person name="Le Tacon F."/>
            <person name="Lindquist E.A."/>
            <person name="Lipzen A."/>
            <person name="Malagnac F."/>
            <person name="Mello A."/>
            <person name="Molinier V."/>
            <person name="Miyauchi S."/>
            <person name="Poulain J."/>
            <person name="Riccioni C."/>
            <person name="Rubini A."/>
            <person name="Sitrit Y."/>
            <person name="Splivallo R."/>
            <person name="Traeger S."/>
            <person name="Wang M."/>
            <person name="Zifcakova L."/>
            <person name="Wipf D."/>
            <person name="Zambonelli A."/>
            <person name="Paolocci F."/>
            <person name="Nowrousian M."/>
            <person name="Ottonello S."/>
            <person name="Baldrian P."/>
            <person name="Spatafora J.W."/>
            <person name="Henrissat B."/>
            <person name="Nagy L.G."/>
            <person name="Aury J.M."/>
            <person name="Wincker P."/>
            <person name="Grigoriev I.V."/>
            <person name="Bonfante P."/>
            <person name="Martin F.M."/>
        </authorList>
    </citation>
    <scope>NUCLEOTIDE SEQUENCE [LARGE SCALE GENOMIC DNA]</scope>
    <source>
        <strain evidence="2 3">ATCC MYA-4762</strain>
    </source>
</reference>
<gene>
    <name evidence="2" type="ORF">L211DRAFT_833853</name>
</gene>
<dbReference type="InterPro" id="IPR008554">
    <property type="entry name" value="Glutaredoxin-like"/>
</dbReference>
<dbReference type="InterPro" id="IPR052565">
    <property type="entry name" value="Glutaredoxin-like_YDR286C"/>
</dbReference>
<protein>
    <recommendedName>
        <fullName evidence="1">Glutaredoxin-like protein</fullName>
    </recommendedName>
</protein>
<name>A0A3N4LY92_9PEZI</name>
<keyword evidence="3" id="KW-1185">Reference proteome</keyword>
<organism evidence="2 3">
    <name type="scientific">Terfezia boudieri ATCC MYA-4762</name>
    <dbReference type="NCBI Taxonomy" id="1051890"/>
    <lineage>
        <taxon>Eukaryota</taxon>
        <taxon>Fungi</taxon>
        <taxon>Dikarya</taxon>
        <taxon>Ascomycota</taxon>
        <taxon>Pezizomycotina</taxon>
        <taxon>Pezizomycetes</taxon>
        <taxon>Pezizales</taxon>
        <taxon>Pezizaceae</taxon>
        <taxon>Terfezia</taxon>
    </lineage>
</organism>
<dbReference type="PANTHER" id="PTHR33558">
    <property type="entry name" value="GLUTAREDOXIN-LIKE PROTEIN C5ORF63 HOMOLOG"/>
    <property type="match status" value="1"/>
</dbReference>
<dbReference type="SUPFAM" id="SSF52833">
    <property type="entry name" value="Thioredoxin-like"/>
    <property type="match status" value="1"/>
</dbReference>
<dbReference type="EMBL" id="ML121530">
    <property type="protein sequence ID" value="RPB27864.1"/>
    <property type="molecule type" value="Genomic_DNA"/>
</dbReference>
<keyword evidence="1" id="KW-0249">Electron transport</keyword>
<evidence type="ECO:0000313" key="3">
    <source>
        <dbReference type="Proteomes" id="UP000267821"/>
    </source>
</evidence>
<dbReference type="PANTHER" id="PTHR33558:SF1">
    <property type="entry name" value="GLUTAREDOXIN-LIKE PROTEIN C5ORF63 HOMOLOG"/>
    <property type="match status" value="1"/>
</dbReference>
<dbReference type="InParanoid" id="A0A3N4LY92"/>
<sequence length="120" mass="13757">MHPTIRLLLSSSSKPLPPHTLTITLFTRPTCSLCTTAKHVLAQTWEKQHFEYREVDIMDPGNFVGAREYEFDVPVIHIQPTKSVIERTSEVAEGVRWRKLMHRFEVKDVLGGMREVELGG</sequence>
<evidence type="ECO:0000313" key="2">
    <source>
        <dbReference type="EMBL" id="RPB27864.1"/>
    </source>
</evidence>
<dbReference type="InterPro" id="IPR036249">
    <property type="entry name" value="Thioredoxin-like_sf"/>
</dbReference>
<proteinExistence type="inferred from homology"/>
<evidence type="ECO:0000256" key="1">
    <source>
        <dbReference type="RuleBase" id="RU363082"/>
    </source>
</evidence>
<accession>A0A3N4LY92</accession>
<dbReference type="STRING" id="1051890.A0A3N4LY92"/>
<dbReference type="OrthoDB" id="429967at2759"/>
<comment type="similarity">
    <text evidence="1">Belongs to the glutaredoxin family.</text>
</comment>
<dbReference type="Pfam" id="PF05768">
    <property type="entry name" value="Glrx-like"/>
    <property type="match status" value="1"/>
</dbReference>
<dbReference type="Proteomes" id="UP000267821">
    <property type="component" value="Unassembled WGS sequence"/>
</dbReference>
<keyword evidence="1" id="KW-0813">Transport</keyword>
<dbReference type="AlphaFoldDB" id="A0A3N4LY92"/>